<feature type="compositionally biased region" description="Polar residues" evidence="1">
    <location>
        <begin position="286"/>
        <end position="310"/>
    </location>
</feature>
<evidence type="ECO:0000256" key="1">
    <source>
        <dbReference type="SAM" id="MobiDB-lite"/>
    </source>
</evidence>
<dbReference type="AlphaFoldDB" id="A0A1B6JTR5"/>
<feature type="compositionally biased region" description="Polar residues" evidence="1">
    <location>
        <begin position="319"/>
        <end position="336"/>
    </location>
</feature>
<feature type="compositionally biased region" description="Low complexity" evidence="1">
    <location>
        <begin position="427"/>
        <end position="438"/>
    </location>
</feature>
<protein>
    <submittedName>
        <fullName evidence="2">Uncharacterized protein</fullName>
    </submittedName>
</protein>
<proteinExistence type="predicted"/>
<sequence length="530" mass="59022">MYKSVRDTLQAFSKRQLTNLNYSIVERLRSKNSKISVSFKPDRSQRSKRLKKVSQVFKKRKTTRIHDIFLDRLVNPIVGVFVPSIEGVDQISKLSDFRTHHGFLEKIEETETENNLEYTEGNPKTFNMNRALDGAQCILSPYGFVTTENKITKQADRKWFSKKRKPAYKNLNVSSNIKESNKSSLIGLVLEKIIYNKIDNLIPGVKSEQMLDLYDFRVQKENHLQDDVVEVAQIKNLVEQASSLVNVNSNKTNVLENNINITLDHSLNPPSSKVIVKAPEILSVDTSRTASPSANETNVNKATNQSQDFTESSRKTDTFKPTTIANNKETSASKPTSSINSKESSASKPTSTITNSKEKSASKPTSITNSKEASAGVGLSSISKDTKENITSQSDKQKPKDTIVQNPKRSSAKMASPESSRAETIAKTNSTNKNNKSKLIVSDNKKNLNEVQNINKTNKIESSSSSISQTIAVGRKEPDTSPNIEVKKPPPITSSNQDSQKRRTETTNGNIVNPEHLVAVPNKQNVKKIR</sequence>
<accession>A0A1B6JTR5</accession>
<gene>
    <name evidence="2" type="ORF">g.43578</name>
</gene>
<reference evidence="2" key="1">
    <citation type="submission" date="2015-11" db="EMBL/GenBank/DDBJ databases">
        <title>De novo transcriptome assembly of four potential Pierce s Disease insect vectors from Arizona vineyards.</title>
        <authorList>
            <person name="Tassone E.E."/>
        </authorList>
    </citation>
    <scope>NUCLEOTIDE SEQUENCE</scope>
</reference>
<feature type="compositionally biased region" description="Low complexity" evidence="1">
    <location>
        <begin position="337"/>
        <end position="347"/>
    </location>
</feature>
<name>A0A1B6JTR5_9HEMI</name>
<feature type="compositionally biased region" description="Polar residues" evidence="1">
    <location>
        <begin position="449"/>
        <end position="461"/>
    </location>
</feature>
<organism evidence="2">
    <name type="scientific">Homalodisca liturata</name>
    <dbReference type="NCBI Taxonomy" id="320908"/>
    <lineage>
        <taxon>Eukaryota</taxon>
        <taxon>Metazoa</taxon>
        <taxon>Ecdysozoa</taxon>
        <taxon>Arthropoda</taxon>
        <taxon>Hexapoda</taxon>
        <taxon>Insecta</taxon>
        <taxon>Pterygota</taxon>
        <taxon>Neoptera</taxon>
        <taxon>Paraneoptera</taxon>
        <taxon>Hemiptera</taxon>
        <taxon>Auchenorrhyncha</taxon>
        <taxon>Membracoidea</taxon>
        <taxon>Cicadellidae</taxon>
        <taxon>Cicadellinae</taxon>
        <taxon>Proconiini</taxon>
        <taxon>Homalodisca</taxon>
    </lineage>
</organism>
<feature type="compositionally biased region" description="Polar residues" evidence="1">
    <location>
        <begin position="362"/>
        <end position="372"/>
    </location>
</feature>
<evidence type="ECO:0000313" key="2">
    <source>
        <dbReference type="EMBL" id="JAT02602.1"/>
    </source>
</evidence>
<feature type="region of interest" description="Disordered" evidence="1">
    <location>
        <begin position="286"/>
        <end position="516"/>
    </location>
</feature>
<dbReference type="EMBL" id="GECU01005105">
    <property type="protein sequence ID" value="JAT02602.1"/>
    <property type="molecule type" value="Transcribed_RNA"/>
</dbReference>